<name>A0A382RK05_9ZZZZ</name>
<dbReference type="AlphaFoldDB" id="A0A382RK05"/>
<proteinExistence type="predicted"/>
<accession>A0A382RK05</accession>
<protein>
    <submittedName>
        <fullName evidence="1">Uncharacterized protein</fullName>
    </submittedName>
</protein>
<sequence>MWYAGQRVKCMNDHFSGAIWDWTSTVPREGHMYTIADLDYLPQWNTRTPILSFLLQELHGHEDCTYFSAWRFESAESDPPWAEDAHIHPRRFSTRH</sequence>
<evidence type="ECO:0000313" key="1">
    <source>
        <dbReference type="EMBL" id="SVC98034.1"/>
    </source>
</evidence>
<dbReference type="EMBL" id="UINC01122305">
    <property type="protein sequence ID" value="SVC98034.1"/>
    <property type="molecule type" value="Genomic_DNA"/>
</dbReference>
<organism evidence="1">
    <name type="scientific">marine metagenome</name>
    <dbReference type="NCBI Taxonomy" id="408172"/>
    <lineage>
        <taxon>unclassified sequences</taxon>
        <taxon>metagenomes</taxon>
        <taxon>ecological metagenomes</taxon>
    </lineage>
</organism>
<gene>
    <name evidence="1" type="ORF">METZ01_LOCUS350888</name>
</gene>
<reference evidence="1" key="1">
    <citation type="submission" date="2018-05" db="EMBL/GenBank/DDBJ databases">
        <authorList>
            <person name="Lanie J.A."/>
            <person name="Ng W.-L."/>
            <person name="Kazmierczak K.M."/>
            <person name="Andrzejewski T.M."/>
            <person name="Davidsen T.M."/>
            <person name="Wayne K.J."/>
            <person name="Tettelin H."/>
            <person name="Glass J.I."/>
            <person name="Rusch D."/>
            <person name="Podicherti R."/>
            <person name="Tsui H.-C.T."/>
            <person name="Winkler M.E."/>
        </authorList>
    </citation>
    <scope>NUCLEOTIDE SEQUENCE</scope>
</reference>